<evidence type="ECO:0000256" key="1">
    <source>
        <dbReference type="SAM" id="SignalP"/>
    </source>
</evidence>
<dbReference type="EMBL" id="JANVFO010000039">
    <property type="protein sequence ID" value="KAJ3728195.1"/>
    <property type="molecule type" value="Genomic_DNA"/>
</dbReference>
<evidence type="ECO:0000313" key="3">
    <source>
        <dbReference type="Proteomes" id="UP001176059"/>
    </source>
</evidence>
<dbReference type="AlphaFoldDB" id="A0AA38MY63"/>
<accession>A0AA38MY63</accession>
<evidence type="ECO:0000313" key="2">
    <source>
        <dbReference type="EMBL" id="KAJ3728195.1"/>
    </source>
</evidence>
<feature type="chain" id="PRO_5041244002" evidence="1">
    <location>
        <begin position="25"/>
        <end position="262"/>
    </location>
</feature>
<organism evidence="2 3">
    <name type="scientific">Lentinula guzmanii</name>
    <dbReference type="NCBI Taxonomy" id="2804957"/>
    <lineage>
        <taxon>Eukaryota</taxon>
        <taxon>Fungi</taxon>
        <taxon>Dikarya</taxon>
        <taxon>Basidiomycota</taxon>
        <taxon>Agaricomycotina</taxon>
        <taxon>Agaricomycetes</taxon>
        <taxon>Agaricomycetidae</taxon>
        <taxon>Agaricales</taxon>
        <taxon>Marasmiineae</taxon>
        <taxon>Omphalotaceae</taxon>
        <taxon>Lentinula</taxon>
    </lineage>
</organism>
<reference evidence="2" key="2">
    <citation type="journal article" date="2023" name="Proc. Natl. Acad. Sci. U.S.A.">
        <title>A global phylogenomic analysis of the shiitake genus Lentinula.</title>
        <authorList>
            <person name="Sierra-Patev S."/>
            <person name="Min B."/>
            <person name="Naranjo-Ortiz M."/>
            <person name="Looney B."/>
            <person name="Konkel Z."/>
            <person name="Slot J.C."/>
            <person name="Sakamoto Y."/>
            <person name="Steenwyk J.L."/>
            <person name="Rokas A."/>
            <person name="Carro J."/>
            <person name="Camarero S."/>
            <person name="Ferreira P."/>
            <person name="Molpeceres G."/>
            <person name="Ruiz-Duenas F.J."/>
            <person name="Serrano A."/>
            <person name="Henrissat B."/>
            <person name="Drula E."/>
            <person name="Hughes K.W."/>
            <person name="Mata J.L."/>
            <person name="Ishikawa N.K."/>
            <person name="Vargas-Isla R."/>
            <person name="Ushijima S."/>
            <person name="Smith C.A."/>
            <person name="Donoghue J."/>
            <person name="Ahrendt S."/>
            <person name="Andreopoulos W."/>
            <person name="He G."/>
            <person name="LaButti K."/>
            <person name="Lipzen A."/>
            <person name="Ng V."/>
            <person name="Riley R."/>
            <person name="Sandor L."/>
            <person name="Barry K."/>
            <person name="Martinez A.T."/>
            <person name="Xiao Y."/>
            <person name="Gibbons J.G."/>
            <person name="Terashima K."/>
            <person name="Grigoriev I.V."/>
            <person name="Hibbett D."/>
        </authorList>
    </citation>
    <scope>NUCLEOTIDE SEQUENCE</scope>
    <source>
        <strain evidence="2">ET3784</strain>
    </source>
</reference>
<gene>
    <name evidence="2" type="ORF">DFJ43DRAFT_1156756</name>
</gene>
<feature type="signal peptide" evidence="1">
    <location>
        <begin position="1"/>
        <end position="24"/>
    </location>
</feature>
<dbReference type="Proteomes" id="UP001176059">
    <property type="component" value="Unassembled WGS sequence"/>
</dbReference>
<comment type="caution">
    <text evidence="2">The sequence shown here is derived from an EMBL/GenBank/DDBJ whole genome shotgun (WGS) entry which is preliminary data.</text>
</comment>
<proteinExistence type="predicted"/>
<keyword evidence="3" id="KW-1185">Reference proteome</keyword>
<keyword evidence="1" id="KW-0732">Signal</keyword>
<protein>
    <submittedName>
        <fullName evidence="2">Uncharacterized protein</fullName>
    </submittedName>
</protein>
<reference evidence="2" key="1">
    <citation type="submission" date="2022-08" db="EMBL/GenBank/DDBJ databases">
        <authorList>
            <consortium name="DOE Joint Genome Institute"/>
            <person name="Min B."/>
            <person name="Sierra-Patev S."/>
            <person name="Naranjo-Ortiz M."/>
            <person name="Looney B."/>
            <person name="Konkel Z."/>
            <person name="Slot J.C."/>
            <person name="Sakamoto Y."/>
            <person name="Steenwyk J.L."/>
            <person name="Rokas A."/>
            <person name="Carro J."/>
            <person name="Camarero S."/>
            <person name="Ferreira P."/>
            <person name="Molpeceres G."/>
            <person name="Ruiz-duenas F.J."/>
            <person name="Serrano A."/>
            <person name="Henrissat B."/>
            <person name="Drula E."/>
            <person name="Hughes K.W."/>
            <person name="Mata J.L."/>
            <person name="Ishikawa N.K."/>
            <person name="Vargas-Isla R."/>
            <person name="Ushijima S."/>
            <person name="Smith C.A."/>
            <person name="Ahrendt S."/>
            <person name="Andreopoulos W."/>
            <person name="He G."/>
            <person name="LaButti K."/>
            <person name="Lipzen A."/>
            <person name="Ng V."/>
            <person name="Riley R."/>
            <person name="Sandor L."/>
            <person name="Barry K."/>
            <person name="Martinez A.T."/>
            <person name="Xiao Y."/>
            <person name="Gibbons J.G."/>
            <person name="Terashima K."/>
            <person name="Hibbett D.S."/>
            <person name="Grigoriev I.V."/>
        </authorList>
    </citation>
    <scope>NUCLEOTIDE SEQUENCE</scope>
    <source>
        <strain evidence="2">ET3784</strain>
    </source>
</reference>
<name>A0AA38MY63_9AGAR</name>
<sequence>MPLRADTFFPTLFVSLLFIVSTFAIPISRDSNSHGFFSDVKSPKLVDCDVVPQLIDARADALTPSSGSILWPLKPLEARVLLQCNSLPKEDLTALKSAIEKMLSPALLLLKGTAIGFVHEERLYEDVKAITKMKAIPITEIECEPSLGEKLISNTEYQFKFALAGQLEDFAYHFEGYPYNGTINRASLSNGGKKLTGSVLAHNRLTGQTDVIVSFTNGKSVTQSRFATAMVCLGAEWIHLKQKLGIGKNLEIPTRCSVPPKA</sequence>